<dbReference type="AlphaFoldDB" id="A0A6C0KYK9"/>
<name>A0A6C0KYK9_9ZZZZ</name>
<sequence length="218" mass="24920">MDTDTFLEEVLGKFVDIALYDLYWNNSLFSTNEFTNIITTLSTKDKCLKVTTERKKLFNVIIRNIVYKAECNSCKNGNYRVPYIFEMYVLYALYVKNPMYIFNSVGDVVFNPQAPLTFLHKVISNNNFPSKYDCHCELYDFVIECEHMSKFVAEKKTNAKSSILPASTNGIETVPSSIDKIIDTITKLIESESTTLSADDQAVLDEIDNEVNNLMSKT</sequence>
<dbReference type="EMBL" id="MN741022">
    <property type="protein sequence ID" value="QHU23062.1"/>
    <property type="molecule type" value="Genomic_DNA"/>
</dbReference>
<reference evidence="1" key="1">
    <citation type="journal article" date="2020" name="Nature">
        <title>Giant virus diversity and host interactions through global metagenomics.</title>
        <authorList>
            <person name="Schulz F."/>
            <person name="Roux S."/>
            <person name="Paez-Espino D."/>
            <person name="Jungbluth S."/>
            <person name="Walsh D.A."/>
            <person name="Denef V.J."/>
            <person name="McMahon K.D."/>
            <person name="Konstantinidis K.T."/>
            <person name="Eloe-Fadrosh E.A."/>
            <person name="Kyrpides N.C."/>
            <person name="Woyke T."/>
        </authorList>
    </citation>
    <scope>NUCLEOTIDE SEQUENCE</scope>
    <source>
        <strain evidence="1">GVMAG-S-ERX555907-63</strain>
    </source>
</reference>
<protein>
    <submittedName>
        <fullName evidence="1">Uncharacterized protein</fullName>
    </submittedName>
</protein>
<accession>A0A6C0KYK9</accession>
<organism evidence="1">
    <name type="scientific">viral metagenome</name>
    <dbReference type="NCBI Taxonomy" id="1070528"/>
    <lineage>
        <taxon>unclassified sequences</taxon>
        <taxon>metagenomes</taxon>
        <taxon>organismal metagenomes</taxon>
    </lineage>
</organism>
<evidence type="ECO:0000313" key="1">
    <source>
        <dbReference type="EMBL" id="QHU23062.1"/>
    </source>
</evidence>
<proteinExistence type="predicted"/>